<feature type="non-terminal residue" evidence="1">
    <location>
        <position position="51"/>
    </location>
</feature>
<organism evidence="1 2">
    <name type="scientific">Scutellospora calospora</name>
    <dbReference type="NCBI Taxonomy" id="85575"/>
    <lineage>
        <taxon>Eukaryota</taxon>
        <taxon>Fungi</taxon>
        <taxon>Fungi incertae sedis</taxon>
        <taxon>Mucoromycota</taxon>
        <taxon>Glomeromycotina</taxon>
        <taxon>Glomeromycetes</taxon>
        <taxon>Diversisporales</taxon>
        <taxon>Gigasporaceae</taxon>
        <taxon>Scutellospora</taxon>
    </lineage>
</organism>
<evidence type="ECO:0000313" key="1">
    <source>
        <dbReference type="EMBL" id="CAG8467158.1"/>
    </source>
</evidence>
<comment type="caution">
    <text evidence="1">The sequence shown here is derived from an EMBL/GenBank/DDBJ whole genome shotgun (WGS) entry which is preliminary data.</text>
</comment>
<evidence type="ECO:0000313" key="2">
    <source>
        <dbReference type="Proteomes" id="UP000789860"/>
    </source>
</evidence>
<dbReference type="EMBL" id="CAJVPM010001454">
    <property type="protein sequence ID" value="CAG8467158.1"/>
    <property type="molecule type" value="Genomic_DNA"/>
</dbReference>
<reference evidence="1" key="1">
    <citation type="submission" date="2021-06" db="EMBL/GenBank/DDBJ databases">
        <authorList>
            <person name="Kallberg Y."/>
            <person name="Tangrot J."/>
            <person name="Rosling A."/>
        </authorList>
    </citation>
    <scope>NUCLEOTIDE SEQUENCE</scope>
    <source>
        <strain evidence="1">AU212A</strain>
    </source>
</reference>
<proteinExistence type="predicted"/>
<sequence length="51" mass="5904">MPREKSVNLIDHRVQSNTKAYCSSEYGFSKISKLSLSNIQDCHKDSLKRFL</sequence>
<gene>
    <name evidence="1" type="ORF">SCALOS_LOCUS1870</name>
</gene>
<keyword evidence="2" id="KW-1185">Reference proteome</keyword>
<dbReference type="Proteomes" id="UP000789860">
    <property type="component" value="Unassembled WGS sequence"/>
</dbReference>
<accession>A0ACA9KDB0</accession>
<protein>
    <submittedName>
        <fullName evidence="1">11019_t:CDS:1</fullName>
    </submittedName>
</protein>
<name>A0ACA9KDB0_9GLOM</name>